<evidence type="ECO:0000313" key="1">
    <source>
        <dbReference type="EMBL" id="MBA0016754.1"/>
    </source>
</evidence>
<evidence type="ECO:0008006" key="3">
    <source>
        <dbReference type="Google" id="ProtNLM"/>
    </source>
</evidence>
<evidence type="ECO:0000313" key="2">
    <source>
        <dbReference type="Proteomes" id="UP000530186"/>
    </source>
</evidence>
<dbReference type="Proteomes" id="UP000530186">
    <property type="component" value="Unassembled WGS sequence"/>
</dbReference>
<name>A0A7V8SJV7_9LACT</name>
<protein>
    <recommendedName>
        <fullName evidence="3">SGNH/GDSL hydrolase family protein</fullName>
    </recommendedName>
</protein>
<organism evidence="1 2">
    <name type="scientific">Pseudolactococcus laudensis</name>
    <dbReference type="NCBI Taxonomy" id="1494461"/>
    <lineage>
        <taxon>Bacteria</taxon>
        <taxon>Bacillati</taxon>
        <taxon>Bacillota</taxon>
        <taxon>Bacilli</taxon>
        <taxon>Lactobacillales</taxon>
        <taxon>Streptococcaceae</taxon>
        <taxon>Pseudolactococcus</taxon>
    </lineage>
</organism>
<proteinExistence type="predicted"/>
<sequence>MKQGIIPEALLRFGENKVYANDVLDGWGLQSHEGGYDTLTDKTSTFVNRKNGYRLSPINEEENKDNKKVYFFGNSVMYGIGSDDVHTLPNLVGRNALSDNKSIYVENRANFSMNDYVRSTNLLKQIDISDEDIIVFGTHLALTVEQQNMLNGEYIDMQPYFERPHEMGEVFLDMTHMNKVGYEKMASVVYNYLVEKGLI</sequence>
<dbReference type="RefSeq" id="WP_180746931.1">
    <property type="nucleotide sequence ID" value="NZ_CBCRWQ010000010.1"/>
</dbReference>
<dbReference type="SUPFAM" id="SSF52266">
    <property type="entry name" value="SGNH hydrolase"/>
    <property type="match status" value="1"/>
</dbReference>
<dbReference type="AlphaFoldDB" id="A0A7V8SJV7"/>
<dbReference type="EMBL" id="JACBNY010000009">
    <property type="protein sequence ID" value="MBA0016754.1"/>
    <property type="molecule type" value="Genomic_DNA"/>
</dbReference>
<comment type="caution">
    <text evidence="1">The sequence shown here is derived from an EMBL/GenBank/DDBJ whole genome shotgun (WGS) entry which is preliminary data.</text>
</comment>
<accession>A0A7V8SJV7</accession>
<dbReference type="GeneID" id="303195134"/>
<gene>
    <name evidence="1" type="ORF">HZR21_06350</name>
</gene>
<keyword evidence="2" id="KW-1185">Reference proteome</keyword>
<reference evidence="1 2" key="1">
    <citation type="submission" date="2020-07" db="EMBL/GenBank/DDBJ databases">
        <authorList>
            <person name="Hilgarth M."/>
            <person name="Werum V."/>
            <person name="Vogel R.F."/>
        </authorList>
    </citation>
    <scope>NUCLEOTIDE SEQUENCE [LARGE SCALE GENOMIC DNA]</scope>
    <source>
        <strain evidence="1 2">DSM 28961</strain>
    </source>
</reference>